<evidence type="ECO:0000256" key="2">
    <source>
        <dbReference type="SAM" id="SignalP"/>
    </source>
</evidence>
<organism evidence="3 4">
    <name type="scientific">Puccinia graminis f. sp. tritici</name>
    <dbReference type="NCBI Taxonomy" id="56615"/>
    <lineage>
        <taxon>Eukaryota</taxon>
        <taxon>Fungi</taxon>
        <taxon>Dikarya</taxon>
        <taxon>Basidiomycota</taxon>
        <taxon>Pucciniomycotina</taxon>
        <taxon>Pucciniomycetes</taxon>
        <taxon>Pucciniales</taxon>
        <taxon>Pucciniaceae</taxon>
        <taxon>Puccinia</taxon>
    </lineage>
</organism>
<sequence length="137" mass="15111">MNLQATVVLFTVAVMITAVVQAPRYPLCPWCRKAYSTTCTSEQIAQFKLTVTGPCNCKFTSMSNCQNIVPKANLICMDSNCLAIFCINPGYRNRKVPRECYHPATDIIRRGICPAADISTPGTSDQDPPNTTDDEDQ</sequence>
<accession>A0A5B0PRE8</accession>
<gene>
    <name evidence="3" type="ORF">PGT21_019356</name>
</gene>
<protein>
    <submittedName>
        <fullName evidence="3">Uncharacterized protein</fullName>
    </submittedName>
</protein>
<dbReference type="Proteomes" id="UP000324748">
    <property type="component" value="Unassembled WGS sequence"/>
</dbReference>
<keyword evidence="2" id="KW-0732">Signal</keyword>
<feature type="region of interest" description="Disordered" evidence="1">
    <location>
        <begin position="118"/>
        <end position="137"/>
    </location>
</feature>
<feature type="signal peptide" evidence="2">
    <location>
        <begin position="1"/>
        <end position="22"/>
    </location>
</feature>
<reference evidence="3 4" key="1">
    <citation type="submission" date="2019-05" db="EMBL/GenBank/DDBJ databases">
        <title>Emergence of the Ug99 lineage of the wheat stem rust pathogen through somatic hybridization.</title>
        <authorList>
            <person name="Li F."/>
            <person name="Upadhyaya N.M."/>
            <person name="Sperschneider J."/>
            <person name="Matny O."/>
            <person name="Nguyen-Phuc H."/>
            <person name="Mago R."/>
            <person name="Raley C."/>
            <person name="Miller M.E."/>
            <person name="Silverstein K.A.T."/>
            <person name="Henningsen E."/>
            <person name="Hirsch C.D."/>
            <person name="Visser B."/>
            <person name="Pretorius Z.A."/>
            <person name="Steffenson B.J."/>
            <person name="Schwessinger B."/>
            <person name="Dodds P.N."/>
            <person name="Figueroa M."/>
        </authorList>
    </citation>
    <scope>NUCLEOTIDE SEQUENCE [LARGE SCALE GENOMIC DNA]</scope>
    <source>
        <strain evidence="3">21-0</strain>
    </source>
</reference>
<comment type="caution">
    <text evidence="3">The sequence shown here is derived from an EMBL/GenBank/DDBJ whole genome shotgun (WGS) entry which is preliminary data.</text>
</comment>
<evidence type="ECO:0000313" key="4">
    <source>
        <dbReference type="Proteomes" id="UP000324748"/>
    </source>
</evidence>
<keyword evidence="4" id="KW-1185">Reference proteome</keyword>
<evidence type="ECO:0000313" key="3">
    <source>
        <dbReference type="EMBL" id="KAA1103486.1"/>
    </source>
</evidence>
<dbReference type="EMBL" id="VSWC01000042">
    <property type="protein sequence ID" value="KAA1103486.1"/>
    <property type="molecule type" value="Genomic_DNA"/>
</dbReference>
<dbReference type="AlphaFoldDB" id="A0A5B0PRE8"/>
<feature type="compositionally biased region" description="Polar residues" evidence="1">
    <location>
        <begin position="120"/>
        <end position="131"/>
    </location>
</feature>
<name>A0A5B0PRE8_PUCGR</name>
<evidence type="ECO:0000256" key="1">
    <source>
        <dbReference type="SAM" id="MobiDB-lite"/>
    </source>
</evidence>
<feature type="chain" id="PRO_5023048225" evidence="2">
    <location>
        <begin position="23"/>
        <end position="137"/>
    </location>
</feature>
<proteinExistence type="predicted"/>